<dbReference type="GO" id="GO:0008470">
    <property type="term" value="F:3-methylbutanoyl-CoA dehydrogenase activity"/>
    <property type="evidence" value="ECO:0007669"/>
    <property type="project" value="TreeGrafter"/>
</dbReference>
<protein>
    <submittedName>
        <fullName evidence="3">Dibenzothiophene desulfurization enzyme C</fullName>
    </submittedName>
</protein>
<comment type="caution">
    <text evidence="3">The sequence shown here is derived from an EMBL/GenBank/DDBJ whole genome shotgun (WGS) entry which is preliminary data.</text>
</comment>
<name>A0A0Q0YXF6_9CORY</name>
<evidence type="ECO:0000313" key="4">
    <source>
        <dbReference type="Proteomes" id="UP000050488"/>
    </source>
</evidence>
<evidence type="ECO:0000259" key="2">
    <source>
        <dbReference type="Pfam" id="PF08028"/>
    </source>
</evidence>
<evidence type="ECO:0000313" key="3">
    <source>
        <dbReference type="EMBL" id="KQB87048.1"/>
    </source>
</evidence>
<dbReference type="InterPro" id="IPR046373">
    <property type="entry name" value="Acyl-CoA_Oxase/DH_mid-dom_sf"/>
</dbReference>
<dbReference type="RefSeq" id="WP_055174789.1">
    <property type="nucleotide sequence ID" value="NZ_JAUSQY010000001.1"/>
</dbReference>
<dbReference type="SUPFAM" id="SSF56645">
    <property type="entry name" value="Acyl-CoA dehydrogenase NM domain-like"/>
    <property type="match status" value="1"/>
</dbReference>
<dbReference type="GO" id="GO:0050660">
    <property type="term" value="F:flavin adenine dinucleotide binding"/>
    <property type="evidence" value="ECO:0007669"/>
    <property type="project" value="InterPro"/>
</dbReference>
<dbReference type="EMBL" id="LKEV01000001">
    <property type="protein sequence ID" value="KQB87048.1"/>
    <property type="molecule type" value="Genomic_DNA"/>
</dbReference>
<feature type="domain" description="Acyl-CoA dehydrogenase C-terminal" evidence="2">
    <location>
        <begin position="213"/>
        <end position="328"/>
    </location>
</feature>
<dbReference type="SUPFAM" id="SSF47203">
    <property type="entry name" value="Acyl-CoA dehydrogenase C-terminal domain-like"/>
    <property type="match status" value="1"/>
</dbReference>
<keyword evidence="1" id="KW-0560">Oxidoreductase</keyword>
<dbReference type="Gene3D" id="1.20.140.10">
    <property type="entry name" value="Butyryl-CoA Dehydrogenase, subunit A, domain 3"/>
    <property type="match status" value="1"/>
</dbReference>
<dbReference type="Pfam" id="PF08028">
    <property type="entry name" value="Acyl-CoA_dh_2"/>
    <property type="match status" value="1"/>
</dbReference>
<proteinExistence type="predicted"/>
<evidence type="ECO:0000256" key="1">
    <source>
        <dbReference type="ARBA" id="ARBA00023002"/>
    </source>
</evidence>
<sequence length="353" mass="37360">MSAAEPAAKLAAEVAARVREGEEGVALLRSSGLLAATVPAHLGGPGWAPSEIAQALRILATADGSLAQIPQSHFVFSRWLFSQQPQRQELWARRLLAGELIANAQAEPQGPVLAHEGRLDGTKHFCTGSLHADYLAITARRPGEEAPSLGIFLPVSAPGIEIRDDWHALGQRATGSGTVVLADAPFSPADAYSFPQALALPGYGAFAQLLHTAIDVGLLSAALDETFARLRGGEHDALTFHLAGELQSRRYAAEAVLEKAGSGVDKLWAGELGAAEAALGVAAAKTLVSEVSVEVASRTYELLGARAAAANDGHDRYWRDLRTHTLHERRREKLAHLGRAYVTGQAPELGPQL</sequence>
<keyword evidence="4" id="KW-1185">Reference proteome</keyword>
<dbReference type="InterPro" id="IPR013107">
    <property type="entry name" value="Acyl-CoA_DH_C"/>
</dbReference>
<dbReference type="STRING" id="1544413.Clow_00093"/>
<dbReference type="AlphaFoldDB" id="A0A0Q0YXF6"/>
<dbReference type="PATRIC" id="fig|1544413.3.peg.96"/>
<organism evidence="3 4">
    <name type="scientific">Corynebacterium lowii</name>
    <dbReference type="NCBI Taxonomy" id="1544413"/>
    <lineage>
        <taxon>Bacteria</taxon>
        <taxon>Bacillati</taxon>
        <taxon>Actinomycetota</taxon>
        <taxon>Actinomycetes</taxon>
        <taxon>Mycobacteriales</taxon>
        <taxon>Corynebacteriaceae</taxon>
        <taxon>Corynebacterium</taxon>
    </lineage>
</organism>
<dbReference type="Proteomes" id="UP000050488">
    <property type="component" value="Unassembled WGS sequence"/>
</dbReference>
<dbReference type="InterPro" id="IPR009100">
    <property type="entry name" value="AcylCoA_DH/oxidase_NM_dom_sf"/>
</dbReference>
<dbReference type="OrthoDB" id="571684at2"/>
<reference evidence="3 4" key="1">
    <citation type="submission" date="2015-10" db="EMBL/GenBank/DDBJ databases">
        <title>Corynebacteirum lowii and Corynebacterium oculi species nova, derived from human clinical disease and and emended description of Corynebacterium mastiditis.</title>
        <authorList>
            <person name="Bernard K."/>
            <person name="Pacheco A.L."/>
            <person name="Mcdougall C."/>
            <person name="Burtx T."/>
            <person name="Weibe D."/>
            <person name="Tyler S."/>
            <person name="Olson A.B."/>
            <person name="Cnockaert M."/>
            <person name="Eguchi H."/>
            <person name="Kuwahara T."/>
            <person name="Nakayama-Imaohji H."/>
            <person name="Boudewijins M."/>
            <person name="Van Hoecke F."/>
            <person name="Bernier A.-M."/>
            <person name="Vandamme P."/>
        </authorList>
    </citation>
    <scope>NUCLEOTIDE SEQUENCE [LARGE SCALE GENOMIC DNA]</scope>
    <source>
        <strain evidence="3 4">NML 130206</strain>
    </source>
</reference>
<dbReference type="InterPro" id="IPR037069">
    <property type="entry name" value="AcylCoA_DH/ox_N_sf"/>
</dbReference>
<dbReference type="InterPro" id="IPR036250">
    <property type="entry name" value="AcylCo_DH-like_C"/>
</dbReference>
<dbReference type="Gene3D" id="2.40.110.10">
    <property type="entry name" value="Butyryl-CoA Dehydrogenase, subunit A, domain 2"/>
    <property type="match status" value="1"/>
</dbReference>
<gene>
    <name evidence="3" type="primary">soxC</name>
    <name evidence="3" type="ORF">Clow_00093</name>
</gene>
<dbReference type="PANTHER" id="PTHR43884:SF12">
    <property type="entry name" value="ISOVALERYL-COA DEHYDROGENASE, MITOCHONDRIAL-RELATED"/>
    <property type="match status" value="1"/>
</dbReference>
<accession>A0A0Q0YXF6</accession>
<dbReference type="PANTHER" id="PTHR43884">
    <property type="entry name" value="ACYL-COA DEHYDROGENASE"/>
    <property type="match status" value="1"/>
</dbReference>
<dbReference type="GO" id="GO:0006552">
    <property type="term" value="P:L-leucine catabolic process"/>
    <property type="evidence" value="ECO:0007669"/>
    <property type="project" value="TreeGrafter"/>
</dbReference>
<dbReference type="Gene3D" id="1.10.540.10">
    <property type="entry name" value="Acyl-CoA dehydrogenase/oxidase, N-terminal domain"/>
    <property type="match status" value="1"/>
</dbReference>
<dbReference type="PIRSF" id="PIRSF016578">
    <property type="entry name" value="HsaA"/>
    <property type="match status" value="1"/>
</dbReference>